<dbReference type="CDD" id="cd18095">
    <property type="entry name" value="SpoU-like_rRNA-MTase"/>
    <property type="match status" value="1"/>
</dbReference>
<evidence type="ECO:0000256" key="2">
    <source>
        <dbReference type="ARBA" id="ARBA00022603"/>
    </source>
</evidence>
<evidence type="ECO:0000256" key="1">
    <source>
        <dbReference type="ARBA" id="ARBA00007228"/>
    </source>
</evidence>
<comment type="caution">
    <text evidence="6">The sequence shown here is derived from an EMBL/GenBank/DDBJ whole genome shotgun (WGS) entry which is preliminary data.</text>
</comment>
<organism evidence="6 7">
    <name type="scientific">Yeguia hominis</name>
    <dbReference type="NCBI Taxonomy" id="2763662"/>
    <lineage>
        <taxon>Bacteria</taxon>
        <taxon>Bacillati</taxon>
        <taxon>Bacillota</taxon>
        <taxon>Clostridia</taxon>
        <taxon>Eubacteriales</taxon>
        <taxon>Yeguiaceae</taxon>
        <taxon>Yeguia</taxon>
    </lineage>
</organism>
<dbReference type="InterPro" id="IPR053888">
    <property type="entry name" value="MRM3-like_sub_bind"/>
</dbReference>
<dbReference type="RefSeq" id="WP_249317732.1">
    <property type="nucleotide sequence ID" value="NZ_JACRSN010000001.1"/>
</dbReference>
<dbReference type="InterPro" id="IPR001537">
    <property type="entry name" value="SpoU_MeTrfase"/>
</dbReference>
<dbReference type="AlphaFoldDB" id="A0A926D8V2"/>
<dbReference type="InterPro" id="IPR029026">
    <property type="entry name" value="tRNA_m1G_MTases_N"/>
</dbReference>
<accession>A0A926D8V2</accession>
<dbReference type="PANTHER" id="PTHR43191">
    <property type="entry name" value="RRNA METHYLTRANSFERASE 3"/>
    <property type="match status" value="1"/>
</dbReference>
<dbReference type="SUPFAM" id="SSF75217">
    <property type="entry name" value="alpha/beta knot"/>
    <property type="match status" value="1"/>
</dbReference>
<dbReference type="GO" id="GO:0008173">
    <property type="term" value="F:RNA methyltransferase activity"/>
    <property type="evidence" value="ECO:0007669"/>
    <property type="project" value="InterPro"/>
</dbReference>
<dbReference type="InterPro" id="IPR051259">
    <property type="entry name" value="rRNA_Methyltransferase"/>
</dbReference>
<comment type="similarity">
    <text evidence="1">Belongs to the class IV-like SAM-binding methyltransferase superfamily. RNA methyltransferase TrmH family.</text>
</comment>
<dbReference type="Gene3D" id="3.30.1330.30">
    <property type="match status" value="1"/>
</dbReference>
<sequence length="263" mass="28515">MEILKITSRQNEAVKQFCAVARNPESRRQTGQFAVEGARLCADAAKSGMALKSVFFTLRAQEKYPSYLETLLQKAQLCYEIAEPVAEKMRDVKSPQGIFCLCEARKTEPVSRMKPGSRYLAAEHLQDPSNLGAIMRSAEALGIDGLLISSDCCDPYAPKALRASMGAAFRLPVYETAAFPETLQSLRERGFATYAAVVDPAAQSVLEADFSQGAVLAVGNEGNGLSAEAIAACHPITIPMRGRAESLNAAAAAMILMWEMMRR</sequence>
<evidence type="ECO:0000256" key="3">
    <source>
        <dbReference type="ARBA" id="ARBA00022679"/>
    </source>
</evidence>
<name>A0A926D8V2_9FIRM</name>
<keyword evidence="3" id="KW-0808">Transferase</keyword>
<feature type="domain" description="tRNA/rRNA methyltransferase SpoU type" evidence="4">
    <location>
        <begin position="119"/>
        <end position="258"/>
    </location>
</feature>
<feature type="domain" description="MRM3-like substrate binding" evidence="5">
    <location>
        <begin position="11"/>
        <end position="99"/>
    </location>
</feature>
<keyword evidence="7" id="KW-1185">Reference proteome</keyword>
<dbReference type="Proteomes" id="UP000651482">
    <property type="component" value="Unassembled WGS sequence"/>
</dbReference>
<keyword evidence="2 6" id="KW-0489">Methyltransferase</keyword>
<protein>
    <submittedName>
        <fullName evidence="6">RNA methyltransferase</fullName>
    </submittedName>
</protein>
<dbReference type="InterPro" id="IPR029028">
    <property type="entry name" value="Alpha/beta_knot_MTases"/>
</dbReference>
<dbReference type="SUPFAM" id="SSF55315">
    <property type="entry name" value="L30e-like"/>
    <property type="match status" value="1"/>
</dbReference>
<evidence type="ECO:0000313" key="7">
    <source>
        <dbReference type="Proteomes" id="UP000651482"/>
    </source>
</evidence>
<dbReference type="InterPro" id="IPR029064">
    <property type="entry name" value="Ribosomal_eL30-like_sf"/>
</dbReference>
<dbReference type="Gene3D" id="3.40.1280.10">
    <property type="match status" value="1"/>
</dbReference>
<proteinExistence type="inferred from homology"/>
<evidence type="ECO:0000259" key="5">
    <source>
        <dbReference type="Pfam" id="PF22435"/>
    </source>
</evidence>
<dbReference type="EMBL" id="JACRSN010000001">
    <property type="protein sequence ID" value="MBC8532530.1"/>
    <property type="molecule type" value="Genomic_DNA"/>
</dbReference>
<dbReference type="Pfam" id="PF00588">
    <property type="entry name" value="SpoU_methylase"/>
    <property type="match status" value="1"/>
</dbReference>
<dbReference type="GO" id="GO:0003723">
    <property type="term" value="F:RNA binding"/>
    <property type="evidence" value="ECO:0007669"/>
    <property type="project" value="InterPro"/>
</dbReference>
<dbReference type="Pfam" id="PF22435">
    <property type="entry name" value="MRM3-like_sub_bind"/>
    <property type="match status" value="1"/>
</dbReference>
<dbReference type="GO" id="GO:0032259">
    <property type="term" value="P:methylation"/>
    <property type="evidence" value="ECO:0007669"/>
    <property type="project" value="UniProtKB-KW"/>
</dbReference>
<dbReference type="GO" id="GO:0006396">
    <property type="term" value="P:RNA processing"/>
    <property type="evidence" value="ECO:0007669"/>
    <property type="project" value="InterPro"/>
</dbReference>
<reference evidence="6" key="1">
    <citation type="submission" date="2020-08" db="EMBL/GenBank/DDBJ databases">
        <title>Genome public.</title>
        <authorList>
            <person name="Liu C."/>
            <person name="Sun Q."/>
        </authorList>
    </citation>
    <scope>NUCLEOTIDE SEQUENCE</scope>
    <source>
        <strain evidence="6">NSJ-40</strain>
    </source>
</reference>
<evidence type="ECO:0000313" key="6">
    <source>
        <dbReference type="EMBL" id="MBC8532530.1"/>
    </source>
</evidence>
<evidence type="ECO:0000259" key="4">
    <source>
        <dbReference type="Pfam" id="PF00588"/>
    </source>
</evidence>
<dbReference type="PANTHER" id="PTHR43191:SF2">
    <property type="entry name" value="RRNA METHYLTRANSFERASE 3, MITOCHONDRIAL"/>
    <property type="match status" value="1"/>
</dbReference>
<gene>
    <name evidence="6" type="ORF">IAG03_00645</name>
</gene>